<dbReference type="Proteomes" id="UP000231034">
    <property type="component" value="Unassembled WGS sequence"/>
</dbReference>
<dbReference type="SUPFAM" id="SSF141259">
    <property type="entry name" value="CarD-like"/>
    <property type="match status" value="1"/>
</dbReference>
<dbReference type="InterPro" id="IPR001650">
    <property type="entry name" value="Helicase_C-like"/>
</dbReference>
<dbReference type="SMART" id="SM00490">
    <property type="entry name" value="HELICc"/>
    <property type="match status" value="1"/>
</dbReference>
<reference evidence="12" key="1">
    <citation type="submission" date="2017-09" db="EMBL/GenBank/DDBJ databases">
        <title>Depth-based differentiation of microbial function through sediment-hosted aquifers and enrichment of novel symbionts in the deep terrestrial subsurface.</title>
        <authorList>
            <person name="Probst A.J."/>
            <person name="Ladd B."/>
            <person name="Jarett J.K."/>
            <person name="Geller-Mcgrath D.E."/>
            <person name="Sieber C.M.K."/>
            <person name="Emerson J.B."/>
            <person name="Anantharaman K."/>
            <person name="Thomas B.C."/>
            <person name="Malmstrom R."/>
            <person name="Stieglmeier M."/>
            <person name="Klingl A."/>
            <person name="Woyke T."/>
            <person name="Ryan C.M."/>
            <person name="Banfield J.F."/>
        </authorList>
    </citation>
    <scope>NUCLEOTIDE SEQUENCE [LARGE SCALE GENOMIC DNA]</scope>
</reference>
<dbReference type="Pfam" id="PF17757">
    <property type="entry name" value="UvrB_inter"/>
    <property type="match status" value="1"/>
</dbReference>
<keyword evidence="1" id="KW-0963">Cytoplasm</keyword>
<dbReference type="GO" id="GO:0016787">
    <property type="term" value="F:hydrolase activity"/>
    <property type="evidence" value="ECO:0007669"/>
    <property type="project" value="UniProtKB-KW"/>
</dbReference>
<keyword evidence="2" id="KW-0547">Nucleotide-binding</keyword>
<evidence type="ECO:0000256" key="8">
    <source>
        <dbReference type="ARBA" id="ARBA00023204"/>
    </source>
</evidence>
<dbReference type="PROSITE" id="PS51192">
    <property type="entry name" value="HELICASE_ATP_BIND_1"/>
    <property type="match status" value="1"/>
</dbReference>
<dbReference type="PANTHER" id="PTHR47964">
    <property type="entry name" value="ATP-DEPENDENT DNA HELICASE HOMOLOG RECG, CHLOROPLASTIC"/>
    <property type="match status" value="1"/>
</dbReference>
<dbReference type="InterPro" id="IPR027417">
    <property type="entry name" value="P-loop_NTPase"/>
</dbReference>
<dbReference type="GO" id="GO:0006281">
    <property type="term" value="P:DNA repair"/>
    <property type="evidence" value="ECO:0007669"/>
    <property type="project" value="UniProtKB-KW"/>
</dbReference>
<dbReference type="GO" id="GO:0005524">
    <property type="term" value="F:ATP binding"/>
    <property type="evidence" value="ECO:0007669"/>
    <property type="project" value="UniProtKB-KW"/>
</dbReference>
<comment type="caution">
    <text evidence="11">The sequence shown here is derived from an EMBL/GenBank/DDBJ whole genome shotgun (WGS) entry which is preliminary data.</text>
</comment>
<keyword evidence="5" id="KW-0347">Helicase</keyword>
<dbReference type="PROSITE" id="PS51194">
    <property type="entry name" value="HELICASE_CTER"/>
    <property type="match status" value="1"/>
</dbReference>
<feature type="domain" description="Helicase C-terminal" evidence="10">
    <location>
        <begin position="466"/>
        <end position="631"/>
    </location>
</feature>
<evidence type="ECO:0000313" key="11">
    <source>
        <dbReference type="EMBL" id="PJA84493.1"/>
    </source>
</evidence>
<gene>
    <name evidence="11" type="ORF">CO145_01160</name>
</gene>
<proteinExistence type="predicted"/>
<evidence type="ECO:0000256" key="3">
    <source>
        <dbReference type="ARBA" id="ARBA00022763"/>
    </source>
</evidence>
<name>A0A2M7Z581_9BACT</name>
<evidence type="ECO:0000256" key="2">
    <source>
        <dbReference type="ARBA" id="ARBA00022741"/>
    </source>
</evidence>
<evidence type="ECO:0000259" key="9">
    <source>
        <dbReference type="PROSITE" id="PS51192"/>
    </source>
</evidence>
<protein>
    <recommendedName>
        <fullName evidence="13">TRCF</fullName>
    </recommendedName>
</protein>
<dbReference type="Gene3D" id="2.40.10.170">
    <property type="match status" value="1"/>
</dbReference>
<dbReference type="SUPFAM" id="SSF52540">
    <property type="entry name" value="P-loop containing nucleoside triphosphate hydrolases"/>
    <property type="match status" value="3"/>
</dbReference>
<dbReference type="InterPro" id="IPR003711">
    <property type="entry name" value="CarD-like/TRCF_RID"/>
</dbReference>
<dbReference type="InterPro" id="IPR041471">
    <property type="entry name" value="UvrB_inter"/>
</dbReference>
<dbReference type="Gene3D" id="3.40.50.300">
    <property type="entry name" value="P-loop containing nucleotide triphosphate hydrolases"/>
    <property type="match status" value="2"/>
</dbReference>
<dbReference type="InterPro" id="IPR047112">
    <property type="entry name" value="RecG/Mfd"/>
</dbReference>
<dbReference type="GO" id="GO:0003678">
    <property type="term" value="F:DNA helicase activity"/>
    <property type="evidence" value="ECO:0007669"/>
    <property type="project" value="TreeGrafter"/>
</dbReference>
<dbReference type="InterPro" id="IPR014001">
    <property type="entry name" value="Helicase_ATP-bd"/>
</dbReference>
<dbReference type="Pfam" id="PF00270">
    <property type="entry name" value="DEAD"/>
    <property type="match status" value="1"/>
</dbReference>
<keyword evidence="4" id="KW-0378">Hydrolase</keyword>
<accession>A0A2M7Z581</accession>
<feature type="domain" description="Helicase ATP-binding" evidence="9">
    <location>
        <begin position="284"/>
        <end position="445"/>
    </location>
</feature>
<dbReference type="SMART" id="SM01058">
    <property type="entry name" value="CarD_TRCF"/>
    <property type="match status" value="1"/>
</dbReference>
<dbReference type="AlphaFoldDB" id="A0A2M7Z581"/>
<evidence type="ECO:0008006" key="13">
    <source>
        <dbReference type="Google" id="ProtNLM"/>
    </source>
</evidence>
<dbReference type="Gene3D" id="3.30.2060.10">
    <property type="entry name" value="Penicillin-binding protein 1b domain"/>
    <property type="match status" value="1"/>
</dbReference>
<keyword evidence="7" id="KW-0238">DNA-binding</keyword>
<sequence length="686" mass="78627">MKLSRVDELDSVLIVSITPYFLEKGVVWFRENLNKILSARKTQSFFEDNTLYIERDQKYNLSQFLRKLDEMGYERVWQVSEPGEFSQRGGIVDVFPINSNQAIRFDFLGNKIEEISALPIKIEDELIAKEILKKKLKSQKLFSDLKGLKPGDYLVHLDHGVGKFIGLSTLIFQGRTLESYGLEYAQGDKLFVPVGLERKLSRYIGFVEPKISRLGSQIWQRTKRKIKEETEKLAKELLEIYAQREITTRPPYLPEDEIDFQLASGFRYEETPDQVETIEEIKKDLETNQPMDRIVCGDVGFGKTEVALRAMIKAVKSGYQTAMICPTTILSNQHFQNFKQRLRKLPIKIAILSRLQSKREQKEIIENLKMGKIDIVVGTHRLLSKDVEFEKLGLLIIDDEQRFGVRQKEKLKKIRTSLDVLSLSATPIPRTLYLALSSLKNISLIQTPPVGRLPVKTFILSFSEKIIKKAIENEVKRRGQVYYLHNRVETIETAKNLLEGLMSGFRPRVKIGVAHGRLKEKELVRVMNDFQDKKIDILVATTIIENGLDLPNVNTLIVADSTRLGLAEAYQIRGRIGRSHIQAFAYFLYPPKFSDEKFKRASGQKISEKVYPPKFCETKFGRARMRLNALKEAEELGSGYKIALKDLEIRGAGNILGKEQSGNINQVGLNLYCQMLSEAIEKLKRT</sequence>
<organism evidence="11 12">
    <name type="scientific">Candidatus Nealsonbacteria bacterium CG_4_9_14_3_um_filter_37_13</name>
    <dbReference type="NCBI Taxonomy" id="1974695"/>
    <lineage>
        <taxon>Bacteria</taxon>
        <taxon>Candidatus Nealsoniibacteriota</taxon>
    </lineage>
</organism>
<dbReference type="Pfam" id="PF02559">
    <property type="entry name" value="CarD_TRCF_RID"/>
    <property type="match status" value="1"/>
</dbReference>
<dbReference type="PANTHER" id="PTHR47964:SF1">
    <property type="entry name" value="ATP-DEPENDENT DNA HELICASE HOMOLOG RECG, CHLOROPLASTIC"/>
    <property type="match status" value="1"/>
</dbReference>
<dbReference type="GO" id="GO:0003677">
    <property type="term" value="F:DNA binding"/>
    <property type="evidence" value="ECO:0007669"/>
    <property type="project" value="UniProtKB-KW"/>
</dbReference>
<keyword evidence="8" id="KW-0234">DNA repair</keyword>
<dbReference type="Pfam" id="PF00271">
    <property type="entry name" value="Helicase_C"/>
    <property type="match status" value="1"/>
</dbReference>
<evidence type="ECO:0000256" key="6">
    <source>
        <dbReference type="ARBA" id="ARBA00022840"/>
    </source>
</evidence>
<dbReference type="InterPro" id="IPR036101">
    <property type="entry name" value="CarD-like/TRCF_RID_sf"/>
</dbReference>
<evidence type="ECO:0000256" key="7">
    <source>
        <dbReference type="ARBA" id="ARBA00023125"/>
    </source>
</evidence>
<dbReference type="SMART" id="SM00487">
    <property type="entry name" value="DEXDc"/>
    <property type="match status" value="1"/>
</dbReference>
<evidence type="ECO:0000313" key="12">
    <source>
        <dbReference type="Proteomes" id="UP000231034"/>
    </source>
</evidence>
<evidence type="ECO:0000256" key="5">
    <source>
        <dbReference type="ARBA" id="ARBA00022806"/>
    </source>
</evidence>
<evidence type="ECO:0000256" key="1">
    <source>
        <dbReference type="ARBA" id="ARBA00022490"/>
    </source>
</evidence>
<keyword evidence="6" id="KW-0067">ATP-binding</keyword>
<dbReference type="EMBL" id="PFVR01000036">
    <property type="protein sequence ID" value="PJA84493.1"/>
    <property type="molecule type" value="Genomic_DNA"/>
</dbReference>
<dbReference type="InterPro" id="IPR011545">
    <property type="entry name" value="DEAD/DEAH_box_helicase_dom"/>
</dbReference>
<dbReference type="CDD" id="cd17991">
    <property type="entry name" value="DEXHc_TRCF"/>
    <property type="match status" value="1"/>
</dbReference>
<evidence type="ECO:0000256" key="4">
    <source>
        <dbReference type="ARBA" id="ARBA00022801"/>
    </source>
</evidence>
<evidence type="ECO:0000259" key="10">
    <source>
        <dbReference type="PROSITE" id="PS51194"/>
    </source>
</evidence>
<keyword evidence="3" id="KW-0227">DNA damage</keyword>